<dbReference type="Pfam" id="PF05182">
    <property type="entry name" value="Fip1"/>
    <property type="match status" value="1"/>
</dbReference>
<dbReference type="SUPFAM" id="SSF51182">
    <property type="entry name" value="RmlC-like cupins"/>
    <property type="match status" value="1"/>
</dbReference>
<dbReference type="Pfam" id="PF16867">
    <property type="entry name" value="DMSP_lyase"/>
    <property type="match status" value="1"/>
</dbReference>
<protein>
    <submittedName>
        <fullName evidence="10">2-oxoglutarate and iron-dependent oxygenase domain-containing protein 2</fullName>
    </submittedName>
</protein>
<dbReference type="InterPro" id="IPR007854">
    <property type="entry name" value="Fip1_dom"/>
</dbReference>
<feature type="region of interest" description="Disordered" evidence="6">
    <location>
        <begin position="79"/>
        <end position="105"/>
    </location>
</feature>
<evidence type="ECO:0000256" key="3">
    <source>
        <dbReference type="ARBA" id="ARBA00022664"/>
    </source>
</evidence>
<dbReference type="EMBL" id="CAMXCT020001220">
    <property type="protein sequence ID" value="CAL1141311.1"/>
    <property type="molecule type" value="Genomic_DNA"/>
</dbReference>
<keyword evidence="5" id="KW-0539">Nucleus</keyword>
<proteinExistence type="inferred from homology"/>
<dbReference type="InterPro" id="IPR037923">
    <property type="entry name" value="HTH-like"/>
</dbReference>
<evidence type="ECO:0000256" key="6">
    <source>
        <dbReference type="SAM" id="MobiDB-lite"/>
    </source>
</evidence>
<feature type="region of interest" description="Disordered" evidence="6">
    <location>
        <begin position="1"/>
        <end position="49"/>
    </location>
</feature>
<organism evidence="8">
    <name type="scientific">Cladocopium goreaui</name>
    <dbReference type="NCBI Taxonomy" id="2562237"/>
    <lineage>
        <taxon>Eukaryota</taxon>
        <taxon>Sar</taxon>
        <taxon>Alveolata</taxon>
        <taxon>Dinophyceae</taxon>
        <taxon>Suessiales</taxon>
        <taxon>Symbiodiniaceae</taxon>
        <taxon>Cladocopium</taxon>
    </lineage>
</organism>
<evidence type="ECO:0000256" key="1">
    <source>
        <dbReference type="ARBA" id="ARBA00004123"/>
    </source>
</evidence>
<reference evidence="9" key="2">
    <citation type="submission" date="2024-04" db="EMBL/GenBank/DDBJ databases">
        <authorList>
            <person name="Chen Y."/>
            <person name="Shah S."/>
            <person name="Dougan E. K."/>
            <person name="Thang M."/>
            <person name="Chan C."/>
        </authorList>
    </citation>
    <scope>NUCLEOTIDE SEQUENCE [LARGE SCALE GENOMIC DNA]</scope>
</reference>
<dbReference type="EMBL" id="CAMXCT010001220">
    <property type="protein sequence ID" value="CAI3987936.1"/>
    <property type="molecule type" value="Genomic_DNA"/>
</dbReference>
<dbReference type="GO" id="GO:0006397">
    <property type="term" value="P:mRNA processing"/>
    <property type="evidence" value="ECO:0007669"/>
    <property type="project" value="UniProtKB-KW"/>
</dbReference>
<evidence type="ECO:0000313" key="10">
    <source>
        <dbReference type="EMBL" id="CAL4775248.1"/>
    </source>
</evidence>
<sequence>VEIRPAPGRKRPHEDVEVVEVDDDGFDGPLRADPVDASSFEQPDASDEEDIRVVLCEGGPKSGGMSYYLSRHWERHDGEEENGLALVSPEEPEPQDEASSGPGRVQPARFVVVAMGGPTLFDDPVALHCKDAAKQWLQASDPLIQDFGARLMAVLSSQEVSMSQRGPHVPPEGLVPAEFQHYPWDVGTLLGPAEHKNRSNFRSAPMRQFYAFDDSNGVGLRLGVFWTAPQWHYSLHSYKSLELHHRLRGKGQYFTRNAEEVEAIPMAPGDTYLHLPSNIYGFESWDEPLLTLWAERVVDPGRVPRLLSELQVMASDQVTTTLKRAAHLWLQSEDPAVELFGRKLLVMLKPRMKLVEKHAPPEGMVPKDFRSAPWYPSLAYTSCNDSTLIELRDCIMYKSEDAMFGMFYLPPGVYYPAHRHEPMEIYHVIQGKARFFLADDEAAAQCSAEIHGPESFWLHQPYQSHGLQTLDLPVIICWGWIGELEDSDFHYLPGCEDRRIPRTAPCSYSLLHHDILVGRAIMATENKMSKVTFHMDEAELADAPWRGPMANQSDFFNFGLTEGEFK</sequence>
<evidence type="ECO:0000313" key="9">
    <source>
        <dbReference type="EMBL" id="CAL1141311.1"/>
    </source>
</evidence>
<feature type="non-terminal residue" evidence="8">
    <location>
        <position position="566"/>
    </location>
</feature>
<dbReference type="InterPro" id="IPR031723">
    <property type="entry name" value="DMSP_lyase"/>
</dbReference>
<dbReference type="Proteomes" id="UP001152797">
    <property type="component" value="Unassembled WGS sequence"/>
</dbReference>
<keyword evidence="4" id="KW-0238">DNA-binding</keyword>
<comment type="subcellular location">
    <subcellularLocation>
        <location evidence="1">Nucleus</location>
    </subcellularLocation>
</comment>
<comment type="similarity">
    <text evidence="2">Belongs to the FIP1 family.</text>
</comment>
<keyword evidence="3" id="KW-0507">mRNA processing</keyword>
<dbReference type="GO" id="GO:0047869">
    <property type="term" value="F:dimethylpropiothetin dethiomethylase activity"/>
    <property type="evidence" value="ECO:0007669"/>
    <property type="project" value="InterPro"/>
</dbReference>
<evidence type="ECO:0000256" key="2">
    <source>
        <dbReference type="ARBA" id="ARBA00007459"/>
    </source>
</evidence>
<dbReference type="EMBL" id="CAMXCT030001220">
    <property type="protein sequence ID" value="CAL4775248.1"/>
    <property type="molecule type" value="Genomic_DNA"/>
</dbReference>
<reference evidence="8" key="1">
    <citation type="submission" date="2022-10" db="EMBL/GenBank/DDBJ databases">
        <authorList>
            <person name="Chen Y."/>
            <person name="Dougan E. K."/>
            <person name="Chan C."/>
            <person name="Rhodes N."/>
            <person name="Thang M."/>
        </authorList>
    </citation>
    <scope>NUCLEOTIDE SEQUENCE</scope>
</reference>
<dbReference type="Gene3D" id="2.60.120.10">
    <property type="entry name" value="Jelly Rolls"/>
    <property type="match status" value="2"/>
</dbReference>
<dbReference type="InterPro" id="IPR014710">
    <property type="entry name" value="RmlC-like_jellyroll"/>
</dbReference>
<feature type="compositionally biased region" description="Acidic residues" evidence="6">
    <location>
        <begin position="17"/>
        <end position="26"/>
    </location>
</feature>
<evidence type="ECO:0000313" key="11">
    <source>
        <dbReference type="Proteomes" id="UP001152797"/>
    </source>
</evidence>
<dbReference type="SUPFAM" id="SSF51215">
    <property type="entry name" value="Regulatory protein AraC"/>
    <property type="match status" value="1"/>
</dbReference>
<gene>
    <name evidence="8" type="ORF">C1SCF055_LOCUS15172</name>
</gene>
<dbReference type="AlphaFoldDB" id="A0A9P1FTV3"/>
<evidence type="ECO:0000256" key="4">
    <source>
        <dbReference type="ARBA" id="ARBA00023125"/>
    </source>
</evidence>
<name>A0A9P1FTV3_9DINO</name>
<evidence type="ECO:0000313" key="8">
    <source>
        <dbReference type="EMBL" id="CAI3987936.1"/>
    </source>
</evidence>
<evidence type="ECO:0000259" key="7">
    <source>
        <dbReference type="Pfam" id="PF05182"/>
    </source>
</evidence>
<comment type="caution">
    <text evidence="8">The sequence shown here is derived from an EMBL/GenBank/DDBJ whole genome shotgun (WGS) entry which is preliminary data.</text>
</comment>
<feature type="non-terminal residue" evidence="8">
    <location>
        <position position="1"/>
    </location>
</feature>
<dbReference type="GO" id="GO:0005634">
    <property type="term" value="C:nucleus"/>
    <property type="evidence" value="ECO:0007669"/>
    <property type="project" value="UniProtKB-SubCell"/>
</dbReference>
<dbReference type="InterPro" id="IPR011051">
    <property type="entry name" value="RmlC_Cupin_sf"/>
</dbReference>
<feature type="domain" description="Pre-mRNA polyadenylation factor Fip1" evidence="7">
    <location>
        <begin position="537"/>
        <end position="565"/>
    </location>
</feature>
<evidence type="ECO:0000256" key="5">
    <source>
        <dbReference type="ARBA" id="ARBA00023242"/>
    </source>
</evidence>
<accession>A0A9P1FTV3</accession>
<dbReference type="GO" id="GO:0003677">
    <property type="term" value="F:DNA binding"/>
    <property type="evidence" value="ECO:0007669"/>
    <property type="project" value="UniProtKB-KW"/>
</dbReference>
<keyword evidence="11" id="KW-1185">Reference proteome</keyword>
<dbReference type="OrthoDB" id="10450500at2759"/>